<dbReference type="HOGENOM" id="CLU_171214_0_0_1"/>
<gene>
    <name evidence="1" type="ORF">M378DRAFT_164265</name>
</gene>
<dbReference type="AlphaFoldDB" id="A0A0C2SK64"/>
<name>A0A0C2SK64_AMAMK</name>
<proteinExistence type="predicted"/>
<dbReference type="InParanoid" id="A0A0C2SK64"/>
<keyword evidence="2" id="KW-1185">Reference proteome</keyword>
<organism evidence="1 2">
    <name type="scientific">Amanita muscaria (strain Koide BX008)</name>
    <dbReference type="NCBI Taxonomy" id="946122"/>
    <lineage>
        <taxon>Eukaryota</taxon>
        <taxon>Fungi</taxon>
        <taxon>Dikarya</taxon>
        <taxon>Basidiomycota</taxon>
        <taxon>Agaricomycotina</taxon>
        <taxon>Agaricomycetes</taxon>
        <taxon>Agaricomycetidae</taxon>
        <taxon>Agaricales</taxon>
        <taxon>Pluteineae</taxon>
        <taxon>Amanitaceae</taxon>
        <taxon>Amanita</taxon>
    </lineage>
</organism>
<evidence type="ECO:0000313" key="2">
    <source>
        <dbReference type="Proteomes" id="UP000054549"/>
    </source>
</evidence>
<dbReference type="OrthoDB" id="273181at2759"/>
<evidence type="ECO:0000313" key="1">
    <source>
        <dbReference type="EMBL" id="KIL63585.1"/>
    </source>
</evidence>
<accession>A0A0C2SK64</accession>
<protein>
    <submittedName>
        <fullName evidence="1">Uncharacterized protein</fullName>
    </submittedName>
</protein>
<dbReference type="EMBL" id="KN818257">
    <property type="protein sequence ID" value="KIL63585.1"/>
    <property type="molecule type" value="Genomic_DNA"/>
</dbReference>
<sequence>MPVSQILPLHHHPHPLSHSHSSIASTKAGCIAFSQNNNHIVNDTNLLRSNHSISHLVRLPDASWLPSIEKSEKNGPMCYRIDILDSLSGDPKPESSGGEYMLKRGESELVCYH</sequence>
<reference evidence="1 2" key="1">
    <citation type="submission" date="2014-04" db="EMBL/GenBank/DDBJ databases">
        <title>Evolutionary Origins and Diversification of the Mycorrhizal Mutualists.</title>
        <authorList>
            <consortium name="DOE Joint Genome Institute"/>
            <consortium name="Mycorrhizal Genomics Consortium"/>
            <person name="Kohler A."/>
            <person name="Kuo A."/>
            <person name="Nagy L.G."/>
            <person name="Floudas D."/>
            <person name="Copeland A."/>
            <person name="Barry K.W."/>
            <person name="Cichocki N."/>
            <person name="Veneault-Fourrey C."/>
            <person name="LaButti K."/>
            <person name="Lindquist E.A."/>
            <person name="Lipzen A."/>
            <person name="Lundell T."/>
            <person name="Morin E."/>
            <person name="Murat C."/>
            <person name="Riley R."/>
            <person name="Ohm R."/>
            <person name="Sun H."/>
            <person name="Tunlid A."/>
            <person name="Henrissat B."/>
            <person name="Grigoriev I.V."/>
            <person name="Hibbett D.S."/>
            <person name="Martin F."/>
        </authorList>
    </citation>
    <scope>NUCLEOTIDE SEQUENCE [LARGE SCALE GENOMIC DNA]</scope>
    <source>
        <strain evidence="1 2">Koide BX008</strain>
    </source>
</reference>
<dbReference type="Proteomes" id="UP000054549">
    <property type="component" value="Unassembled WGS sequence"/>
</dbReference>